<dbReference type="AlphaFoldDB" id="A0A813SE88"/>
<evidence type="ECO:0000256" key="1">
    <source>
        <dbReference type="SAM" id="MobiDB-lite"/>
    </source>
</evidence>
<comment type="caution">
    <text evidence="2">The sequence shown here is derived from an EMBL/GenBank/DDBJ whole genome shotgun (WGS) entry which is preliminary data.</text>
</comment>
<feature type="compositionally biased region" description="Polar residues" evidence="1">
    <location>
        <begin position="657"/>
        <end position="670"/>
    </location>
</feature>
<proteinExistence type="predicted"/>
<feature type="region of interest" description="Disordered" evidence="1">
    <location>
        <begin position="167"/>
        <end position="202"/>
    </location>
</feature>
<feature type="compositionally biased region" description="Polar residues" evidence="1">
    <location>
        <begin position="422"/>
        <end position="444"/>
    </location>
</feature>
<feature type="compositionally biased region" description="Basic and acidic residues" evidence="1">
    <location>
        <begin position="448"/>
        <end position="457"/>
    </location>
</feature>
<dbReference type="Proteomes" id="UP000663829">
    <property type="component" value="Unassembled WGS sequence"/>
</dbReference>
<feature type="region of interest" description="Disordered" evidence="1">
    <location>
        <begin position="269"/>
        <end position="358"/>
    </location>
</feature>
<evidence type="ECO:0000313" key="2">
    <source>
        <dbReference type="EMBL" id="CAF0793875.1"/>
    </source>
</evidence>
<sequence length="786" mass="89746">MDESVRYAEVMSNFSSAYNATPTVFHPTVYIPMPPVQHDFHLTSRNSSSRSPFRITSPLSYSSLSDNNSHDFFDSTFNYLTPRSTSSTLSLDSYRPQSTVIVHHPVNKCYKELEDDDTVGSNAALVKLRISNNQLSDALAMLDDLSPREKYNQHDRYSRLFNVQSSDVYNYPPNKRHPYEDYTNGNTTDDQPKRHNAKVSYSIQGRRRQPLSRLDQVMMPTSDTYSSDDLMTYNNYSSQRKSIHTNKRSRLVNDMQLPLSEFDIDVYKSSRHKSQRRHSSTKYKSKLSDKRNYNDTPTEASMRLSKNHSDHRSSFKQPSSLTYRVRSNSASFHMSDSSQERSFDRSIQNGKHKKSMDLSLRPDDKIRHQKSIKAFDPQSTKRVHEQESIPTSASKTIDKNKAIKNFDPKSKPEFIKMDPTTKYISGSQSEPVQSQQRATSTNKNVPKPKVEKLDPKLKKPIVSAKKISASEDETPSNIRTGVKLKSPNAIKKKIESSEIDTDDEKQMLKSTKINSTEKKLIESTNKTAEGTREQTNIRQSSINHEPKIVPKPKTSTDITAEQMLPSVPKSKERSKDPTKDSMIIDEQDDLRRDRKEKSVVIEKKTERKGDVPSTPERTLTPTSEPEEVKENMLVKNNDRNESLKDSKRSPLKEKNLSKTSETIKPTSDNESPIKYGTENHDQGDATDKAQFFKWLDDQSRAIIGGEKSTGRQSDKKASNQSINQKTSEQSPSPEDIYKPPFGPKISTSREQIKDKEHEPQPTSTKTDHIKPEVHDVPDNDVDEFFS</sequence>
<dbReference type="Proteomes" id="UP000681722">
    <property type="component" value="Unassembled WGS sequence"/>
</dbReference>
<feature type="compositionally biased region" description="Polar residues" evidence="1">
    <location>
        <begin position="315"/>
        <end position="337"/>
    </location>
</feature>
<protein>
    <submittedName>
        <fullName evidence="2">Uncharacterized protein</fullName>
    </submittedName>
</protein>
<feature type="compositionally biased region" description="Polar residues" evidence="1">
    <location>
        <begin position="718"/>
        <end position="732"/>
    </location>
</feature>
<accession>A0A813SE88</accession>
<feature type="compositionally biased region" description="Basic and acidic residues" evidence="1">
    <location>
        <begin position="569"/>
        <end position="579"/>
    </location>
</feature>
<feature type="compositionally biased region" description="Basic and acidic residues" evidence="1">
    <location>
        <begin position="589"/>
        <end position="610"/>
    </location>
</feature>
<feature type="compositionally biased region" description="Basic and acidic residues" evidence="1">
    <location>
        <begin position="708"/>
        <end position="717"/>
    </location>
</feature>
<gene>
    <name evidence="2" type="ORF">GPM918_LOCUS3146</name>
    <name evidence="3" type="ORF">SRO942_LOCUS3146</name>
</gene>
<feature type="compositionally biased region" description="Basic residues" evidence="1">
    <location>
        <begin position="269"/>
        <end position="285"/>
    </location>
</feature>
<feature type="region of interest" description="Disordered" evidence="1">
    <location>
        <begin position="421"/>
        <end position="786"/>
    </location>
</feature>
<name>A0A813SE88_9BILA</name>
<feature type="compositionally biased region" description="Basic and acidic residues" evidence="1">
    <location>
        <begin position="750"/>
        <end position="777"/>
    </location>
</feature>
<feature type="compositionally biased region" description="Polar residues" evidence="1">
    <location>
        <begin position="522"/>
        <end position="543"/>
    </location>
</feature>
<keyword evidence="4" id="KW-1185">Reference proteome</keyword>
<dbReference type="EMBL" id="CAJOBC010000375">
    <property type="protein sequence ID" value="CAF3578327.1"/>
    <property type="molecule type" value="Genomic_DNA"/>
</dbReference>
<evidence type="ECO:0000313" key="4">
    <source>
        <dbReference type="Proteomes" id="UP000663829"/>
    </source>
</evidence>
<dbReference type="OrthoDB" id="10040444at2759"/>
<feature type="compositionally biased region" description="Basic and acidic residues" evidence="1">
    <location>
        <begin position="626"/>
        <end position="656"/>
    </location>
</feature>
<feature type="compositionally biased region" description="Basic and acidic residues" evidence="1">
    <location>
        <begin position="677"/>
        <end position="687"/>
    </location>
</feature>
<reference evidence="2" key="1">
    <citation type="submission" date="2021-02" db="EMBL/GenBank/DDBJ databases">
        <authorList>
            <person name="Nowell W R."/>
        </authorList>
    </citation>
    <scope>NUCLEOTIDE SEQUENCE</scope>
</reference>
<dbReference type="EMBL" id="CAJNOQ010000375">
    <property type="protein sequence ID" value="CAF0793875.1"/>
    <property type="molecule type" value="Genomic_DNA"/>
</dbReference>
<evidence type="ECO:0000313" key="3">
    <source>
        <dbReference type="EMBL" id="CAF3578327.1"/>
    </source>
</evidence>
<organism evidence="2 4">
    <name type="scientific">Didymodactylos carnosus</name>
    <dbReference type="NCBI Taxonomy" id="1234261"/>
    <lineage>
        <taxon>Eukaryota</taxon>
        <taxon>Metazoa</taxon>
        <taxon>Spiralia</taxon>
        <taxon>Gnathifera</taxon>
        <taxon>Rotifera</taxon>
        <taxon>Eurotatoria</taxon>
        <taxon>Bdelloidea</taxon>
        <taxon>Philodinida</taxon>
        <taxon>Philodinidae</taxon>
        <taxon>Didymodactylos</taxon>
    </lineage>
</organism>